<reference evidence="1 2" key="1">
    <citation type="journal article" date="2012" name="Appl. Environ. Microbiol.">
        <title>Short-read sequencing for genomic analysis of the brown rot fungus Fibroporia radiculosa.</title>
        <authorList>
            <person name="Tang J.D."/>
            <person name="Perkins A.D."/>
            <person name="Sonstegard T.S."/>
            <person name="Schroeder S.G."/>
            <person name="Burgess S.C."/>
            <person name="Diehl S.V."/>
        </authorList>
    </citation>
    <scope>NUCLEOTIDE SEQUENCE [LARGE SCALE GENOMIC DNA]</scope>
    <source>
        <strain evidence="1 2">TFFH 294</strain>
    </source>
</reference>
<gene>
    <name evidence="1" type="ORF">FIBRA_08216</name>
</gene>
<keyword evidence="2" id="KW-1185">Reference proteome</keyword>
<dbReference type="InParanoid" id="J4GWE4"/>
<accession>J4GWE4</accession>
<dbReference type="RefSeq" id="XP_012185258.1">
    <property type="nucleotide sequence ID" value="XM_012329868.1"/>
</dbReference>
<dbReference type="STRING" id="599839.J4GWE4"/>
<dbReference type="EMBL" id="HE797217">
    <property type="protein sequence ID" value="CCM05975.1"/>
    <property type="molecule type" value="Genomic_DNA"/>
</dbReference>
<evidence type="ECO:0000313" key="2">
    <source>
        <dbReference type="Proteomes" id="UP000006352"/>
    </source>
</evidence>
<dbReference type="GeneID" id="24100886"/>
<sequence>MPTGNHSNIPIAEGFKSSDKISPTSCSLCICVMNSYPSPFFQYSADPATVPIPPSTPRVSSDVRYGSQFSYYPNGMSIIPPGVGFGVPADQWRVAHPTACPSLAPPTMCIDATQQFLSVPRSHDPQFPGNRMVAHPPGSATFSRTLHTGEMYGETRHQGRTGQTPAINTHPQSQIALVRRSAVVRPGSFIVPSTLSRPEPSRELHQDWLPPPSTPQMLTTSPSAVSRTRCLWTGCTILLDDTSIAGIKRHLAAVHADEAVPTFDAQPGMCKWTLGEHGHECGRGLHRASLGKHIASVHLKSTVKQCPLCHASFSRNDCVVRHMKHCGGS</sequence>
<dbReference type="AlphaFoldDB" id="J4GWE4"/>
<evidence type="ECO:0008006" key="3">
    <source>
        <dbReference type="Google" id="ProtNLM"/>
    </source>
</evidence>
<organism evidence="1 2">
    <name type="scientific">Fibroporia radiculosa</name>
    <dbReference type="NCBI Taxonomy" id="599839"/>
    <lineage>
        <taxon>Eukaryota</taxon>
        <taxon>Fungi</taxon>
        <taxon>Dikarya</taxon>
        <taxon>Basidiomycota</taxon>
        <taxon>Agaricomycotina</taxon>
        <taxon>Agaricomycetes</taxon>
        <taxon>Polyporales</taxon>
        <taxon>Fibroporiaceae</taxon>
        <taxon>Fibroporia</taxon>
    </lineage>
</organism>
<name>J4GWE4_9APHY</name>
<dbReference type="HOGENOM" id="CLU_844775_0_0_1"/>
<dbReference type="Proteomes" id="UP000006352">
    <property type="component" value="Unassembled WGS sequence"/>
</dbReference>
<protein>
    <recommendedName>
        <fullName evidence="3">C2H2-type domain-containing protein</fullName>
    </recommendedName>
</protein>
<dbReference type="OrthoDB" id="2782214at2759"/>
<evidence type="ECO:0000313" key="1">
    <source>
        <dbReference type="EMBL" id="CCM05975.1"/>
    </source>
</evidence>
<proteinExistence type="predicted"/>